<evidence type="ECO:0000256" key="1">
    <source>
        <dbReference type="SAM" id="MobiDB-lite"/>
    </source>
</evidence>
<organism evidence="3 4">
    <name type="scientific">Thiorhodococcus drewsii AZ1</name>
    <dbReference type="NCBI Taxonomy" id="765913"/>
    <lineage>
        <taxon>Bacteria</taxon>
        <taxon>Pseudomonadati</taxon>
        <taxon>Pseudomonadota</taxon>
        <taxon>Gammaproteobacteria</taxon>
        <taxon>Chromatiales</taxon>
        <taxon>Chromatiaceae</taxon>
        <taxon>Thiorhodococcus</taxon>
    </lineage>
</organism>
<protein>
    <submittedName>
        <fullName evidence="3">Sulphatase-modifying factor protein</fullName>
    </submittedName>
</protein>
<dbReference type="InterPro" id="IPR042095">
    <property type="entry name" value="SUMF_sf"/>
</dbReference>
<evidence type="ECO:0000313" key="4">
    <source>
        <dbReference type="Proteomes" id="UP000004200"/>
    </source>
</evidence>
<dbReference type="Pfam" id="PF03781">
    <property type="entry name" value="FGE-sulfatase"/>
    <property type="match status" value="1"/>
</dbReference>
<dbReference type="SUPFAM" id="SSF56436">
    <property type="entry name" value="C-type lectin-like"/>
    <property type="match status" value="1"/>
</dbReference>
<dbReference type="OrthoDB" id="9768004at2"/>
<sequence>MTGVLKIDLSWHPLAAGCPPAWASEWGEDRYGVFVAFTLEAVTQRLRWIPPGRFWMGSPEEETRGLTEEKRVRDWLEREHPRHEVYITQGFWLFDTPCTQALWEVVMGGNPSRFKTPERPVEQVSWDEAQTFIAQINSRIPNLGLSLPTEAQWEHACRAGTETALYSGPIEILGVNNAPALDPIAWYGGNSRVDFELEEGHDSSSWPEMQYRNPRSGTHPVGRKQPNPWGLYDILGNVWEWCADGQRDYQARLEVDPIGSSAVASALRVVRGGSWSVEARCCRSAVREGYPSDLCFGNLGFRCARVQGT</sequence>
<gene>
    <name evidence="3" type="ORF">ThidrDRAFT_2333</name>
</gene>
<proteinExistence type="predicted"/>
<evidence type="ECO:0000259" key="2">
    <source>
        <dbReference type="Pfam" id="PF03781"/>
    </source>
</evidence>
<dbReference type="Gene3D" id="3.90.1580.10">
    <property type="entry name" value="paralog of FGE (formylglycine-generating enzyme)"/>
    <property type="match status" value="1"/>
</dbReference>
<dbReference type="Proteomes" id="UP000004200">
    <property type="component" value="Unassembled WGS sequence"/>
</dbReference>
<dbReference type="InterPro" id="IPR005532">
    <property type="entry name" value="SUMF_dom"/>
</dbReference>
<name>G2E220_9GAMM</name>
<dbReference type="InterPro" id="IPR051043">
    <property type="entry name" value="Sulfatase_Mod_Factor_Kinase"/>
</dbReference>
<dbReference type="PANTHER" id="PTHR23150:SF19">
    <property type="entry name" value="FORMYLGLYCINE-GENERATING ENZYME"/>
    <property type="match status" value="1"/>
</dbReference>
<dbReference type="eggNOG" id="COG1262">
    <property type="taxonomic scope" value="Bacteria"/>
</dbReference>
<dbReference type="PANTHER" id="PTHR23150">
    <property type="entry name" value="SULFATASE MODIFYING FACTOR 1, 2"/>
    <property type="match status" value="1"/>
</dbReference>
<feature type="domain" description="Sulfatase-modifying factor enzyme-like" evidence="2">
    <location>
        <begin position="48"/>
        <end position="305"/>
    </location>
</feature>
<dbReference type="GO" id="GO:0120147">
    <property type="term" value="F:formylglycine-generating oxidase activity"/>
    <property type="evidence" value="ECO:0007669"/>
    <property type="project" value="TreeGrafter"/>
</dbReference>
<accession>G2E220</accession>
<dbReference type="AlphaFoldDB" id="G2E220"/>
<dbReference type="PATRIC" id="fig|765913.3.peg.2374"/>
<dbReference type="EMBL" id="AFWT01000015">
    <property type="protein sequence ID" value="EGV30969.1"/>
    <property type="molecule type" value="Genomic_DNA"/>
</dbReference>
<comment type="caution">
    <text evidence="3">The sequence shown here is derived from an EMBL/GenBank/DDBJ whole genome shotgun (WGS) entry which is preliminary data.</text>
</comment>
<keyword evidence="4" id="KW-1185">Reference proteome</keyword>
<evidence type="ECO:0000313" key="3">
    <source>
        <dbReference type="EMBL" id="EGV30969.1"/>
    </source>
</evidence>
<feature type="region of interest" description="Disordered" evidence="1">
    <location>
        <begin position="204"/>
        <end position="223"/>
    </location>
</feature>
<reference evidence="3 4" key="1">
    <citation type="submission" date="2011-06" db="EMBL/GenBank/DDBJ databases">
        <title>The draft genome of Thiorhodococcus drewsii AZ1.</title>
        <authorList>
            <consortium name="US DOE Joint Genome Institute (JGI-PGF)"/>
            <person name="Lucas S."/>
            <person name="Han J."/>
            <person name="Lapidus A."/>
            <person name="Cheng J.-F."/>
            <person name="Goodwin L."/>
            <person name="Pitluck S."/>
            <person name="Peters L."/>
            <person name="Land M.L."/>
            <person name="Hauser L."/>
            <person name="Vogl K."/>
            <person name="Liu Z."/>
            <person name="Imhoff J."/>
            <person name="Thiel V."/>
            <person name="Frigaard N.-U."/>
            <person name="Bryant D.A."/>
            <person name="Woyke T.J."/>
        </authorList>
    </citation>
    <scope>NUCLEOTIDE SEQUENCE [LARGE SCALE GENOMIC DNA]</scope>
    <source>
        <strain evidence="3 4">AZ1</strain>
    </source>
</reference>
<dbReference type="STRING" id="765913.ThidrDRAFT_2333"/>
<dbReference type="InterPro" id="IPR016187">
    <property type="entry name" value="CTDL_fold"/>
</dbReference>
<dbReference type="RefSeq" id="WP_007041046.1">
    <property type="nucleotide sequence ID" value="NZ_AFWT01000015.1"/>
</dbReference>